<name>A0A1J7GS62_LUPAN</name>
<dbReference type="PROSITE" id="PS51203">
    <property type="entry name" value="CS"/>
    <property type="match status" value="1"/>
</dbReference>
<sequence length="814" mass="92116">MSRHPEVLWAQRSDKVYLTIALPDAKDVSIKCEPHGLFTFSASHVQGDSYSFTLELYGPISPEGCKNKTGLRNILCSVQKAQKGWWKRLLKSEEKPAPYLKVDWHRWCDEDDEESASDADDDDARGNSTHLKSLLFTMDESFSLLQMYHPFCKLDTTVEKLVEEFEAGWNPDYKGNYCKNLVEFCSGMALSVMCHNIEEKINDGSFSRLTYDMMLAWERPSYYDEHDPNPTETIAKEKEERSIAVNAAKEQEDIPLFYSDIMPLLVTNEPSIGEDAFVWLGSLVPLVSDVANGRFTFETLTATTGFRLHFPAYDMFLKEMDKCIRHLQKQATPTGVELADDEYILHVEGTASSQRVVRHIRGTSWPGRLTLSNYALYFESSGVIKYDDALKIDLSKDIEQSVKPVATGPWGAQLFDKAIVYNSADLSEDIVIEFPELTSSTRRDHWLALIREIMFLHQFLSKYNIKSSIQSWEMHARTMLGIIRLHAAREMQRISPPVPTKFLIFSLYNEVPKGDYVLEEIAENLNKINSGHSCSASSILRNMNISRNIVSDVIVEEATQADDSPLVLDDSPLVLDDSPLVLDDSPSLHTAIDQSREEEKEVLIAKATTEELKDEGVTDAVLVLTELLKPLKSVVPKFQEIFTWERPRNTLAVLAASLIITFMEWVGKAIAAFLIWVVVMMLELRRKRINEKCNELVISRSSMSSDQSTMESIVSAQHGFYTLHEMLQIANIAILKIWSILISKADKHANTVMVAMIGAAVLLAVIPFKYFLMGAILQSFIMTYPKTGKSSGPGNRRLKEWWDSIPIVSVRVAD</sequence>
<accession>A0A1J7GS62</accession>
<evidence type="ECO:0000256" key="2">
    <source>
        <dbReference type="ARBA" id="ARBA00067235"/>
    </source>
</evidence>
<feature type="transmembrane region" description="Helical" evidence="3">
    <location>
        <begin position="720"/>
        <end position="741"/>
    </location>
</feature>
<dbReference type="PANTHER" id="PTHR31860:SF5">
    <property type="entry name" value="ARGH (DUF639)"/>
    <property type="match status" value="1"/>
</dbReference>
<dbReference type="OMA" id="GFMVWAR"/>
<dbReference type="Proteomes" id="UP000188354">
    <property type="component" value="Chromosome LG10"/>
</dbReference>
<keyword evidence="3" id="KW-1133">Transmembrane helix</keyword>
<dbReference type="Gramene" id="OIW03286">
    <property type="protein sequence ID" value="OIW03286"/>
    <property type="gene ID" value="TanjilG_09933"/>
</dbReference>
<dbReference type="Pfam" id="PF04969">
    <property type="entry name" value="CS"/>
    <property type="match status" value="1"/>
</dbReference>
<dbReference type="CDD" id="cd06465">
    <property type="entry name" value="p23_hB-ind1_like"/>
    <property type="match status" value="1"/>
</dbReference>
<dbReference type="Gene3D" id="2.60.40.790">
    <property type="match status" value="1"/>
</dbReference>
<evidence type="ECO:0000256" key="3">
    <source>
        <dbReference type="SAM" id="Phobius"/>
    </source>
</evidence>
<dbReference type="GO" id="GO:0051087">
    <property type="term" value="F:protein-folding chaperone binding"/>
    <property type="evidence" value="ECO:0007669"/>
    <property type="project" value="UniProtKB-ARBA"/>
</dbReference>
<evidence type="ECO:0000313" key="5">
    <source>
        <dbReference type="EMBL" id="OIW03286.1"/>
    </source>
</evidence>
<keyword evidence="3" id="KW-0472">Membrane</keyword>
<dbReference type="SUPFAM" id="SSF49764">
    <property type="entry name" value="HSP20-like chaperones"/>
    <property type="match status" value="1"/>
</dbReference>
<dbReference type="GO" id="GO:0009408">
    <property type="term" value="P:response to heat"/>
    <property type="evidence" value="ECO:0007669"/>
    <property type="project" value="UniProtKB-ARBA"/>
</dbReference>
<gene>
    <name evidence="5" type="ORF">TanjilG_09933</name>
</gene>
<dbReference type="STRING" id="3871.A0A1J7GS62"/>
<dbReference type="PANTHER" id="PTHR31860">
    <property type="entry name" value="HEAT-INDUCIBLE TRANSCRIPTION REPRESSOR (DUF639)-RELATED"/>
    <property type="match status" value="1"/>
</dbReference>
<evidence type="ECO:0000256" key="1">
    <source>
        <dbReference type="ARBA" id="ARBA00025733"/>
    </source>
</evidence>
<keyword evidence="6" id="KW-1185">Reference proteome</keyword>
<evidence type="ECO:0000313" key="6">
    <source>
        <dbReference type="Proteomes" id="UP000188354"/>
    </source>
</evidence>
<protein>
    <recommendedName>
        <fullName evidence="2">Co-chaperone protein p23-1</fullName>
    </recommendedName>
</protein>
<feature type="domain" description="CS" evidence="4">
    <location>
        <begin position="2"/>
        <end position="90"/>
    </location>
</feature>
<evidence type="ECO:0000259" key="4">
    <source>
        <dbReference type="PROSITE" id="PS51203"/>
    </source>
</evidence>
<dbReference type="InterPro" id="IPR007052">
    <property type="entry name" value="CS_dom"/>
</dbReference>
<proteinExistence type="inferred from homology"/>
<keyword evidence="3" id="KW-0812">Transmembrane</keyword>
<dbReference type="InterPro" id="IPR008978">
    <property type="entry name" value="HSP20-like_chaperone"/>
</dbReference>
<organism evidence="5 6">
    <name type="scientific">Lupinus angustifolius</name>
    <name type="common">Narrow-leaved blue lupine</name>
    <dbReference type="NCBI Taxonomy" id="3871"/>
    <lineage>
        <taxon>Eukaryota</taxon>
        <taxon>Viridiplantae</taxon>
        <taxon>Streptophyta</taxon>
        <taxon>Embryophyta</taxon>
        <taxon>Tracheophyta</taxon>
        <taxon>Spermatophyta</taxon>
        <taxon>Magnoliopsida</taxon>
        <taxon>eudicotyledons</taxon>
        <taxon>Gunneridae</taxon>
        <taxon>Pentapetalae</taxon>
        <taxon>rosids</taxon>
        <taxon>fabids</taxon>
        <taxon>Fabales</taxon>
        <taxon>Fabaceae</taxon>
        <taxon>Papilionoideae</taxon>
        <taxon>50 kb inversion clade</taxon>
        <taxon>genistoids sensu lato</taxon>
        <taxon>core genistoids</taxon>
        <taxon>Genisteae</taxon>
        <taxon>Lupinus</taxon>
    </lineage>
</organism>
<comment type="similarity">
    <text evidence="1">Belongs to the p23/wos2 family.</text>
</comment>
<feature type="transmembrane region" description="Helical" evidence="3">
    <location>
        <begin position="753"/>
        <end position="772"/>
    </location>
</feature>
<dbReference type="AlphaFoldDB" id="A0A1J7GS62"/>
<dbReference type="EMBL" id="CM007370">
    <property type="protein sequence ID" value="OIW03286.1"/>
    <property type="molecule type" value="Genomic_DNA"/>
</dbReference>
<dbReference type="FunFam" id="2.60.40.790:FF:000013">
    <property type="entry name" value="Very-long-chain (3R)-3-hydroxyacyl-CoA dehydratase"/>
    <property type="match status" value="1"/>
</dbReference>
<dbReference type="GO" id="GO:0051879">
    <property type="term" value="F:Hsp90 protein binding"/>
    <property type="evidence" value="ECO:0007669"/>
    <property type="project" value="UniProtKB-ARBA"/>
</dbReference>
<dbReference type="GO" id="GO:0101031">
    <property type="term" value="C:protein folding chaperone complex"/>
    <property type="evidence" value="ECO:0007669"/>
    <property type="project" value="UniProtKB-ARBA"/>
</dbReference>
<feature type="transmembrane region" description="Helical" evidence="3">
    <location>
        <begin position="651"/>
        <end position="682"/>
    </location>
</feature>
<dbReference type="InterPro" id="IPR006927">
    <property type="entry name" value="DUF639"/>
</dbReference>
<dbReference type="Pfam" id="PF04842">
    <property type="entry name" value="DUF639"/>
    <property type="match status" value="1"/>
</dbReference>
<reference evidence="5 6" key="1">
    <citation type="journal article" date="2017" name="Plant Biotechnol. J.">
        <title>A comprehensive draft genome sequence for lupin (Lupinus angustifolius), an emerging health food: insights into plant-microbe interactions and legume evolution.</title>
        <authorList>
            <person name="Hane J.K."/>
            <person name="Ming Y."/>
            <person name="Kamphuis L.G."/>
            <person name="Nelson M.N."/>
            <person name="Garg G."/>
            <person name="Atkins C.A."/>
            <person name="Bayer P.E."/>
            <person name="Bravo A."/>
            <person name="Bringans S."/>
            <person name="Cannon S."/>
            <person name="Edwards D."/>
            <person name="Foley R."/>
            <person name="Gao L.L."/>
            <person name="Harrison M.J."/>
            <person name="Huang W."/>
            <person name="Hurgobin B."/>
            <person name="Li S."/>
            <person name="Liu C.W."/>
            <person name="McGrath A."/>
            <person name="Morahan G."/>
            <person name="Murray J."/>
            <person name="Weller J."/>
            <person name="Jian J."/>
            <person name="Singh K.B."/>
        </authorList>
    </citation>
    <scope>NUCLEOTIDE SEQUENCE [LARGE SCALE GENOMIC DNA]</scope>
    <source>
        <strain evidence="6">cv. Tanjil</strain>
        <tissue evidence="5">Whole plant</tissue>
    </source>
</reference>